<proteinExistence type="predicted"/>
<keyword evidence="3" id="KW-1185">Reference proteome</keyword>
<protein>
    <submittedName>
        <fullName evidence="2">Uncharacterized protein</fullName>
    </submittedName>
</protein>
<evidence type="ECO:0000256" key="1">
    <source>
        <dbReference type="SAM" id="MobiDB-lite"/>
    </source>
</evidence>
<dbReference type="Proteomes" id="UP000001294">
    <property type="component" value="Unassembled WGS sequence"/>
</dbReference>
<reference evidence="3" key="1">
    <citation type="journal article" date="2015" name="Genome Announc.">
        <title>Genome sequence of the AIDS-associated pathogen Penicillium marneffei (ATCC18224) and its near taxonomic relative Talaromyces stipitatus (ATCC10500).</title>
        <authorList>
            <person name="Nierman W.C."/>
            <person name="Fedorova-Abrams N.D."/>
            <person name="Andrianopoulos A."/>
        </authorList>
    </citation>
    <scope>NUCLEOTIDE SEQUENCE [LARGE SCALE GENOMIC DNA]</scope>
    <source>
        <strain evidence="3">ATCC 18224 / CBS 334.59 / QM 7333</strain>
    </source>
</reference>
<dbReference type="VEuPathDB" id="FungiDB:PMAA_008260"/>
<evidence type="ECO:0000313" key="2">
    <source>
        <dbReference type="EMBL" id="EEA18547.1"/>
    </source>
</evidence>
<evidence type="ECO:0000313" key="3">
    <source>
        <dbReference type="Proteomes" id="UP000001294"/>
    </source>
</evidence>
<feature type="region of interest" description="Disordered" evidence="1">
    <location>
        <begin position="48"/>
        <end position="67"/>
    </location>
</feature>
<accession>B6QWG9</accession>
<feature type="compositionally biased region" description="Low complexity" evidence="1">
    <location>
        <begin position="48"/>
        <end position="58"/>
    </location>
</feature>
<sequence length="113" mass="12407">MRVRLRLGEVEAFHQMDLVAKRDLPTDQASFKAGTERSDAACCFTSQGVRSSTTTGRSSGRRSHSGRHCLNRYKIKRSLQKAVGDVAVSRDPGNDGPMDLAWAYDVGAVIPIR</sequence>
<name>B6QWG9_TALMQ</name>
<dbReference type="HOGENOM" id="CLU_2134373_0_0_1"/>
<dbReference type="AlphaFoldDB" id="B6QWG9"/>
<gene>
    <name evidence="2" type="ORF">PMAA_008260</name>
</gene>
<organism evidence="2 3">
    <name type="scientific">Talaromyces marneffei (strain ATCC 18224 / CBS 334.59 / QM 7333)</name>
    <name type="common">Penicillium marneffei</name>
    <dbReference type="NCBI Taxonomy" id="441960"/>
    <lineage>
        <taxon>Eukaryota</taxon>
        <taxon>Fungi</taxon>
        <taxon>Dikarya</taxon>
        <taxon>Ascomycota</taxon>
        <taxon>Pezizomycotina</taxon>
        <taxon>Eurotiomycetes</taxon>
        <taxon>Eurotiomycetidae</taxon>
        <taxon>Eurotiales</taxon>
        <taxon>Trichocomaceae</taxon>
        <taxon>Talaromyces</taxon>
        <taxon>Talaromyces sect. Talaromyces</taxon>
    </lineage>
</organism>
<dbReference type="EMBL" id="DS995907">
    <property type="protein sequence ID" value="EEA18547.1"/>
    <property type="molecule type" value="Genomic_DNA"/>
</dbReference>